<sequence length="545" mass="57785">MTLMVCVLSGSTGAGATDCYYRRTLTTSSPRVASRRADPVAPGLVSAARPLGTPVALGLLGTLVALAGSWNVSLWTDEAATISAARRSTAGLWRLVHHIDAVHAAYYFLIHFWGGAFGWSAVSLRLPSAIATGLAVVGVWALARALGRADAAVVAAVIAIVLPRMTWMGIEARSFGPSAAVAVWATVAFCIALRSRRRWWTAYGVLVALGTALNIYLALLVLAHAVTILALERRRIRAAWPWLAAAAAGTLAASPVVLESLGQRGQLGDNAVSAATLARQAVVNEFFLGQTPTRVSATNDGHALWSLAGLALAVVGWALVAAAVVALARRGDRTTLWLVLPWLLLPTVVVGLYSLAVSPLYNPRYFTFCAPAAALLIGFGVRSLARRPLRVAAVILVVVLAVPVYLSQRESTGKSGTDWSQTAAYVDAHAHQGDGVYFAPLDETTAPVVERTTRNIEVSYPDAFRGLRDLTLTTSPLADDSLRGESSQLSDSAVPLAGVDTIWVVRPTDYSAASTARDTAVLERAGFRERSRWTGPMDTVVAFSR</sequence>
<evidence type="ECO:0000256" key="7">
    <source>
        <dbReference type="ARBA" id="ARBA00023136"/>
    </source>
</evidence>
<dbReference type="PANTHER" id="PTHR33908:SF3">
    <property type="entry name" value="UNDECAPRENYL PHOSPHATE-ALPHA-4-AMINO-4-DEOXY-L-ARABINOSE ARABINOSYL TRANSFERASE"/>
    <property type="match status" value="1"/>
</dbReference>
<evidence type="ECO:0000256" key="2">
    <source>
        <dbReference type="ARBA" id="ARBA00022475"/>
    </source>
</evidence>
<feature type="transmembrane region" description="Helical" evidence="8">
    <location>
        <begin position="388"/>
        <end position="406"/>
    </location>
</feature>
<dbReference type="InterPro" id="IPR038731">
    <property type="entry name" value="RgtA/B/C-like"/>
</dbReference>
<comment type="subcellular location">
    <subcellularLocation>
        <location evidence="1">Cell membrane</location>
        <topology evidence="1">Multi-pass membrane protein</topology>
    </subcellularLocation>
</comment>
<evidence type="ECO:0000256" key="6">
    <source>
        <dbReference type="ARBA" id="ARBA00022989"/>
    </source>
</evidence>
<keyword evidence="6 8" id="KW-1133">Transmembrane helix</keyword>
<keyword evidence="3" id="KW-0328">Glycosyltransferase</keyword>
<keyword evidence="2" id="KW-1003">Cell membrane</keyword>
<feature type="transmembrane region" description="Helical" evidence="8">
    <location>
        <begin position="200"/>
        <end position="231"/>
    </location>
</feature>
<keyword evidence="11" id="KW-1185">Reference proteome</keyword>
<dbReference type="Pfam" id="PF13231">
    <property type="entry name" value="PMT_2"/>
    <property type="match status" value="1"/>
</dbReference>
<feature type="transmembrane region" description="Helical" evidence="8">
    <location>
        <begin position="55"/>
        <end position="74"/>
    </location>
</feature>
<feature type="transmembrane region" description="Helical" evidence="8">
    <location>
        <begin position="335"/>
        <end position="357"/>
    </location>
</feature>
<feature type="domain" description="Glycosyltransferase RgtA/B/C/D-like" evidence="9">
    <location>
        <begin position="109"/>
        <end position="257"/>
    </location>
</feature>
<reference evidence="11" key="1">
    <citation type="journal article" date="2019" name="Int. J. Syst. Evol. Microbiol.">
        <title>The Global Catalogue of Microorganisms (GCM) 10K type strain sequencing project: providing services to taxonomists for standard genome sequencing and annotation.</title>
        <authorList>
            <consortium name="The Broad Institute Genomics Platform"/>
            <consortium name="The Broad Institute Genome Sequencing Center for Infectious Disease"/>
            <person name="Wu L."/>
            <person name="Ma J."/>
        </authorList>
    </citation>
    <scope>NUCLEOTIDE SEQUENCE [LARGE SCALE GENOMIC DNA]</scope>
    <source>
        <strain evidence="11">JCM 17442</strain>
    </source>
</reference>
<feature type="transmembrane region" description="Helical" evidence="8">
    <location>
        <begin position="95"/>
        <end position="114"/>
    </location>
</feature>
<proteinExistence type="predicted"/>
<dbReference type="InterPro" id="IPR050297">
    <property type="entry name" value="LipidA_mod_glycosyltrf_83"/>
</dbReference>
<feature type="transmembrane region" description="Helical" evidence="8">
    <location>
        <begin position="303"/>
        <end position="328"/>
    </location>
</feature>
<evidence type="ECO:0000256" key="8">
    <source>
        <dbReference type="SAM" id="Phobius"/>
    </source>
</evidence>
<organism evidence="10 11">
    <name type="scientific">Frondihabitans peucedani</name>
    <dbReference type="NCBI Taxonomy" id="598626"/>
    <lineage>
        <taxon>Bacteria</taxon>
        <taxon>Bacillati</taxon>
        <taxon>Actinomycetota</taxon>
        <taxon>Actinomycetes</taxon>
        <taxon>Micrococcales</taxon>
        <taxon>Microbacteriaceae</taxon>
        <taxon>Frondihabitans</taxon>
    </lineage>
</organism>
<comment type="caution">
    <text evidence="10">The sequence shown here is derived from an EMBL/GenBank/DDBJ whole genome shotgun (WGS) entry which is preliminary data.</text>
</comment>
<dbReference type="EMBL" id="BAABAU010000001">
    <property type="protein sequence ID" value="GAA4265666.1"/>
    <property type="molecule type" value="Genomic_DNA"/>
</dbReference>
<evidence type="ECO:0000256" key="5">
    <source>
        <dbReference type="ARBA" id="ARBA00022692"/>
    </source>
</evidence>
<feature type="transmembrane region" description="Helical" evidence="8">
    <location>
        <begin position="363"/>
        <end position="381"/>
    </location>
</feature>
<evidence type="ECO:0000259" key="9">
    <source>
        <dbReference type="Pfam" id="PF13231"/>
    </source>
</evidence>
<evidence type="ECO:0000313" key="10">
    <source>
        <dbReference type="EMBL" id="GAA4265666.1"/>
    </source>
</evidence>
<name>A0ABP8E0C1_9MICO</name>
<gene>
    <name evidence="10" type="ORF">GCM10022256_12780</name>
</gene>
<dbReference type="PANTHER" id="PTHR33908">
    <property type="entry name" value="MANNOSYLTRANSFERASE YKCB-RELATED"/>
    <property type="match status" value="1"/>
</dbReference>
<keyword evidence="5 8" id="KW-0812">Transmembrane</keyword>
<keyword evidence="7 8" id="KW-0472">Membrane</keyword>
<dbReference type="Proteomes" id="UP001501594">
    <property type="component" value="Unassembled WGS sequence"/>
</dbReference>
<accession>A0ABP8E0C1</accession>
<feature type="transmembrane region" description="Helical" evidence="8">
    <location>
        <begin position="174"/>
        <end position="194"/>
    </location>
</feature>
<evidence type="ECO:0000313" key="11">
    <source>
        <dbReference type="Proteomes" id="UP001501594"/>
    </source>
</evidence>
<keyword evidence="4" id="KW-0808">Transferase</keyword>
<evidence type="ECO:0000256" key="3">
    <source>
        <dbReference type="ARBA" id="ARBA00022676"/>
    </source>
</evidence>
<evidence type="ECO:0000256" key="1">
    <source>
        <dbReference type="ARBA" id="ARBA00004651"/>
    </source>
</evidence>
<protein>
    <submittedName>
        <fullName evidence="10">Glycosyltransferase family 39 protein</fullName>
    </submittedName>
</protein>
<feature type="transmembrane region" description="Helical" evidence="8">
    <location>
        <begin position="238"/>
        <end position="258"/>
    </location>
</feature>
<evidence type="ECO:0000256" key="4">
    <source>
        <dbReference type="ARBA" id="ARBA00022679"/>
    </source>
</evidence>